<dbReference type="GO" id="GO:0043015">
    <property type="term" value="F:gamma-tubulin binding"/>
    <property type="evidence" value="ECO:0007669"/>
    <property type="project" value="InterPro"/>
</dbReference>
<dbReference type="PANTHER" id="PTHR19302">
    <property type="entry name" value="GAMMA TUBULIN COMPLEX PROTEIN"/>
    <property type="match status" value="1"/>
</dbReference>
<protein>
    <recommendedName>
        <fullName evidence="5">Gamma-tubulin complex component</fullName>
    </recommendedName>
</protein>
<evidence type="ECO:0000259" key="7">
    <source>
        <dbReference type="Pfam" id="PF17681"/>
    </source>
</evidence>
<dbReference type="GO" id="GO:0005874">
    <property type="term" value="C:microtubule"/>
    <property type="evidence" value="ECO:0007669"/>
    <property type="project" value="UniProtKB-KW"/>
</dbReference>
<dbReference type="InterPro" id="IPR007259">
    <property type="entry name" value="GCP"/>
</dbReference>
<dbReference type="InterPro" id="IPR041470">
    <property type="entry name" value="GCP_N"/>
</dbReference>
<dbReference type="GO" id="GO:0000278">
    <property type="term" value="P:mitotic cell cycle"/>
    <property type="evidence" value="ECO:0007669"/>
    <property type="project" value="TreeGrafter"/>
</dbReference>
<evidence type="ECO:0000313" key="9">
    <source>
        <dbReference type="Proteomes" id="UP000789390"/>
    </source>
</evidence>
<evidence type="ECO:0000259" key="6">
    <source>
        <dbReference type="Pfam" id="PF04130"/>
    </source>
</evidence>
<dbReference type="EMBL" id="CAKKLH010000080">
    <property type="protein sequence ID" value="CAH0102442.1"/>
    <property type="molecule type" value="Genomic_DNA"/>
</dbReference>
<dbReference type="Gene3D" id="1.20.120.1900">
    <property type="entry name" value="Gamma-tubulin complex, C-terminal domain"/>
    <property type="match status" value="1"/>
</dbReference>
<dbReference type="InterPro" id="IPR042241">
    <property type="entry name" value="GCP_C_sf"/>
</dbReference>
<dbReference type="InterPro" id="IPR040457">
    <property type="entry name" value="GCP_C"/>
</dbReference>
<evidence type="ECO:0000256" key="2">
    <source>
        <dbReference type="ARBA" id="ARBA00022490"/>
    </source>
</evidence>
<dbReference type="GO" id="GO:0000930">
    <property type="term" value="C:gamma-tubulin complex"/>
    <property type="evidence" value="ECO:0007669"/>
    <property type="project" value="TreeGrafter"/>
</dbReference>
<keyword evidence="4 5" id="KW-0206">Cytoskeleton</keyword>
<dbReference type="GO" id="GO:0051321">
    <property type="term" value="P:meiotic cell cycle"/>
    <property type="evidence" value="ECO:0007669"/>
    <property type="project" value="TreeGrafter"/>
</dbReference>
<dbReference type="OrthoDB" id="6344705at2759"/>
<evidence type="ECO:0000256" key="5">
    <source>
        <dbReference type="RuleBase" id="RU363050"/>
    </source>
</evidence>
<evidence type="ECO:0000256" key="4">
    <source>
        <dbReference type="ARBA" id="ARBA00023212"/>
    </source>
</evidence>
<accession>A0A8J2WI51</accession>
<keyword evidence="3 5" id="KW-0493">Microtubule</keyword>
<reference evidence="8" key="1">
    <citation type="submission" date="2021-11" db="EMBL/GenBank/DDBJ databases">
        <authorList>
            <person name="Schell T."/>
        </authorList>
    </citation>
    <scope>NUCLEOTIDE SEQUENCE</scope>
    <source>
        <strain evidence="8">M5</strain>
    </source>
</reference>
<proteinExistence type="inferred from homology"/>
<dbReference type="GO" id="GO:0051011">
    <property type="term" value="F:microtubule minus-end binding"/>
    <property type="evidence" value="ECO:0007669"/>
    <property type="project" value="TreeGrafter"/>
</dbReference>
<name>A0A8J2WI51_9CRUS</name>
<evidence type="ECO:0000256" key="3">
    <source>
        <dbReference type="ARBA" id="ARBA00022701"/>
    </source>
</evidence>
<dbReference type="GO" id="GO:0031122">
    <property type="term" value="P:cytoplasmic microtubule organization"/>
    <property type="evidence" value="ECO:0007669"/>
    <property type="project" value="TreeGrafter"/>
</dbReference>
<dbReference type="PANTHER" id="PTHR19302:SF33">
    <property type="entry name" value="GAMMA-TUBULIN COMPLEX COMPONENT 5"/>
    <property type="match status" value="1"/>
</dbReference>
<dbReference type="GO" id="GO:0051225">
    <property type="term" value="P:spindle assembly"/>
    <property type="evidence" value="ECO:0007669"/>
    <property type="project" value="TreeGrafter"/>
</dbReference>
<sequence length="910" mass="104817">MEFNCEIRNACRALLELLTHKKISEDCASINGIIRQLKQDYDYITEQEVKKSIGGIQHKFDIHAEYEKSRHFQRLVTDYIQLTAPTGLTHPTWSILYLLIRLSYRPTEKMGFTRKGCILENLNIENEKNDEHKYIEDVDNESFNEDVIHSMSRTALSNWTDSEDDDNQVIEKNDVILPKSCVVNPSIPVFCLFKKSAVHNSCLNELVQKKHGNDPTSRTWTDFQLLHEVLWALQQSCDNNSFVMLGETTKSDVQTKTISLVGLPYLSLEFFRQFVEELRGINLFFNKTSLQETYTLTHQAYAAALASYLAEFKQSVSNFEMRVAEQKTTITLSHLFLFLKPWASNISKISAMHKSIMQMSSVPKDNNTRFTHLLSVLFDSTQEAQVASYSTLYPVLLKILCSSLEPFLNMVDLWLSQGQIVDPYQEFGIIRNEAISPQDERFWFESLLSRPTNPSVNFLKPLMDDILLGGRSVELLTKLRKEFTDTNRVLAPTCCSKKLVEIFQERFNRFASDRFNCSVSQSFSIPVSGPFATAHAKITMSKNPLLTKAFKSLRKDFCPHKYSEDKQTRLETLSIPPEFYPLLPLLEKSLLEPMRSRQRMVCKALLDTLYENCYLRKHILILRQIHFMQAGDLMGRFCLQLFQKFKIGDKWDNESSLTLSLLNCISPRMGQSAPYLFVNIMRGKNQQISAVNLTDLQINYKVPWPINLVITQKSLIFYNGVLRFLMKIKQAMFSLQRLSFKELSKMEIETNDHLRQKEILSSTARRHRLQLLRAWLLYFVSSVDNYIMECVLESSHIRMDKQLEDAVHLGQIIDIHHDYVCSIHKQCLQEPSGAFLRDAIDEVLSISMEVANAWNVGIGSEKLTKLEENYVKLHQYVAAILGTDSAHSMLPLVETLAVALIHSCPATQRN</sequence>
<evidence type="ECO:0000313" key="8">
    <source>
        <dbReference type="EMBL" id="CAH0102442.1"/>
    </source>
</evidence>
<dbReference type="Pfam" id="PF17681">
    <property type="entry name" value="GCP_N_terminal"/>
    <property type="match status" value="1"/>
</dbReference>
<keyword evidence="2 5" id="KW-0963">Cytoplasm</keyword>
<dbReference type="GO" id="GO:0000922">
    <property type="term" value="C:spindle pole"/>
    <property type="evidence" value="ECO:0007669"/>
    <property type="project" value="InterPro"/>
</dbReference>
<dbReference type="Proteomes" id="UP000789390">
    <property type="component" value="Unassembled WGS sequence"/>
</dbReference>
<feature type="domain" description="Gamma tubulin complex component C-terminal" evidence="6">
    <location>
        <begin position="615"/>
        <end position="853"/>
    </location>
</feature>
<comment type="subcellular location">
    <subcellularLocation>
        <location evidence="5">Cytoplasm</location>
        <location evidence="5">Cytoskeleton</location>
        <location evidence="5">Microtubule organizing center</location>
    </subcellularLocation>
</comment>
<dbReference type="GO" id="GO:0007020">
    <property type="term" value="P:microtubule nucleation"/>
    <property type="evidence" value="ECO:0007669"/>
    <property type="project" value="InterPro"/>
</dbReference>
<evidence type="ECO:0000256" key="1">
    <source>
        <dbReference type="ARBA" id="ARBA00010337"/>
    </source>
</evidence>
<keyword evidence="9" id="KW-1185">Reference proteome</keyword>
<comment type="caution">
    <text evidence="8">The sequence shown here is derived from an EMBL/GenBank/DDBJ whole genome shotgun (WGS) entry which is preliminary data.</text>
</comment>
<dbReference type="AlphaFoldDB" id="A0A8J2WI51"/>
<dbReference type="Pfam" id="PF04130">
    <property type="entry name" value="GCP_C_terminal"/>
    <property type="match status" value="1"/>
</dbReference>
<feature type="domain" description="Gamma tubulin complex component protein N-terminal" evidence="7">
    <location>
        <begin position="227"/>
        <end position="502"/>
    </location>
</feature>
<comment type="similarity">
    <text evidence="1 5">Belongs to the TUBGCP family.</text>
</comment>
<organism evidence="8 9">
    <name type="scientific">Daphnia galeata</name>
    <dbReference type="NCBI Taxonomy" id="27404"/>
    <lineage>
        <taxon>Eukaryota</taxon>
        <taxon>Metazoa</taxon>
        <taxon>Ecdysozoa</taxon>
        <taxon>Arthropoda</taxon>
        <taxon>Crustacea</taxon>
        <taxon>Branchiopoda</taxon>
        <taxon>Diplostraca</taxon>
        <taxon>Cladocera</taxon>
        <taxon>Anomopoda</taxon>
        <taxon>Daphniidae</taxon>
        <taxon>Daphnia</taxon>
    </lineage>
</organism>
<gene>
    <name evidence="8" type="ORF">DGAL_LOCUS4838</name>
</gene>